<evidence type="ECO:0000256" key="1">
    <source>
        <dbReference type="SAM" id="MobiDB-lite"/>
    </source>
</evidence>
<dbReference type="RefSeq" id="WP_146083384.1">
    <property type="nucleotide sequence ID" value="NZ_QGDV01000003.1"/>
</dbReference>
<organism evidence="2 3">
    <name type="scientific">Rathayibacter iranicus NCPPB 2253 = VKM Ac-1602</name>
    <dbReference type="NCBI Taxonomy" id="1328868"/>
    <lineage>
        <taxon>Bacteria</taxon>
        <taxon>Bacillati</taxon>
        <taxon>Actinomycetota</taxon>
        <taxon>Actinomycetes</taxon>
        <taxon>Micrococcales</taxon>
        <taxon>Microbacteriaceae</taxon>
        <taxon>Rathayibacter</taxon>
    </lineage>
</organism>
<gene>
    <name evidence="2" type="ORF">B0H03_1038</name>
</gene>
<evidence type="ECO:0000313" key="3">
    <source>
        <dbReference type="Proteomes" id="UP000245674"/>
    </source>
</evidence>
<dbReference type="Proteomes" id="UP000245674">
    <property type="component" value="Unassembled WGS sequence"/>
</dbReference>
<protein>
    <submittedName>
        <fullName evidence="2">Uncharacterized protein</fullName>
    </submittedName>
</protein>
<dbReference type="EMBL" id="QGDV01000003">
    <property type="protein sequence ID" value="PWJ65162.1"/>
    <property type="molecule type" value="Genomic_DNA"/>
</dbReference>
<proteinExistence type="predicted"/>
<evidence type="ECO:0000313" key="2">
    <source>
        <dbReference type="EMBL" id="PWJ65162.1"/>
    </source>
</evidence>
<feature type="compositionally biased region" description="Acidic residues" evidence="1">
    <location>
        <begin position="60"/>
        <end position="73"/>
    </location>
</feature>
<keyword evidence="3" id="KW-1185">Reference proteome</keyword>
<feature type="region of interest" description="Disordered" evidence="1">
    <location>
        <begin position="1"/>
        <end position="125"/>
    </location>
</feature>
<accession>A0ABX5LHZ3</accession>
<name>A0ABX5LHZ3_9MICO</name>
<sequence length="125" mass="12818">MSADQSPEFAGFEATPSSDVEQADDVRSADAESEENTSAEESRDPDHGYDPMSESGSENAPEDEVGAREDEEGLLPPGSTADGAGTSLGAVPAESAAPLGENASDGTPPQLADERWRTNGPNPLG</sequence>
<feature type="compositionally biased region" description="Basic and acidic residues" evidence="1">
    <location>
        <begin position="40"/>
        <end position="49"/>
    </location>
</feature>
<reference evidence="2 3" key="1">
    <citation type="submission" date="2018-03" db="EMBL/GenBank/DDBJ databases">
        <title>Genomic Encyclopedia of Type Strains, Phase III (KMG-III): the genomes of soil and plant-associated and newly described type strains.</title>
        <authorList>
            <person name="Whitman W."/>
        </authorList>
    </citation>
    <scope>NUCLEOTIDE SEQUENCE [LARGE SCALE GENOMIC DNA]</scope>
    <source>
        <strain evidence="2 3">VKM Ac-1602</strain>
    </source>
</reference>
<comment type="caution">
    <text evidence="2">The sequence shown here is derived from an EMBL/GenBank/DDBJ whole genome shotgun (WGS) entry which is preliminary data.</text>
</comment>